<accession>A0A9W4IL85</accession>
<feature type="region of interest" description="Disordered" evidence="1">
    <location>
        <begin position="1"/>
        <end position="51"/>
    </location>
</feature>
<reference evidence="2" key="1">
    <citation type="submission" date="2021-07" db="EMBL/GenBank/DDBJ databases">
        <authorList>
            <person name="Branca A.L. A."/>
        </authorList>
    </citation>
    <scope>NUCLEOTIDE SEQUENCE</scope>
</reference>
<organism evidence="2 3">
    <name type="scientific">Penicillium olsonii</name>
    <dbReference type="NCBI Taxonomy" id="99116"/>
    <lineage>
        <taxon>Eukaryota</taxon>
        <taxon>Fungi</taxon>
        <taxon>Dikarya</taxon>
        <taxon>Ascomycota</taxon>
        <taxon>Pezizomycotina</taxon>
        <taxon>Eurotiomycetes</taxon>
        <taxon>Eurotiomycetidae</taxon>
        <taxon>Eurotiales</taxon>
        <taxon>Aspergillaceae</taxon>
        <taxon>Penicillium</taxon>
    </lineage>
</organism>
<evidence type="ECO:0000313" key="3">
    <source>
        <dbReference type="Proteomes" id="UP001153618"/>
    </source>
</evidence>
<feature type="region of interest" description="Disordered" evidence="1">
    <location>
        <begin position="262"/>
        <end position="322"/>
    </location>
</feature>
<keyword evidence="3" id="KW-1185">Reference proteome</keyword>
<evidence type="ECO:0000313" key="2">
    <source>
        <dbReference type="EMBL" id="CAG8297247.1"/>
    </source>
</evidence>
<feature type="compositionally biased region" description="Polar residues" evidence="1">
    <location>
        <begin position="292"/>
        <end position="322"/>
    </location>
</feature>
<feature type="compositionally biased region" description="Basic residues" evidence="1">
    <location>
        <begin position="273"/>
        <end position="286"/>
    </location>
</feature>
<feature type="compositionally biased region" description="Basic and acidic residues" evidence="1">
    <location>
        <begin position="513"/>
        <end position="522"/>
    </location>
</feature>
<feature type="compositionally biased region" description="Basic and acidic residues" evidence="1">
    <location>
        <begin position="341"/>
        <end position="350"/>
    </location>
</feature>
<dbReference type="Proteomes" id="UP001153618">
    <property type="component" value="Unassembled WGS sequence"/>
</dbReference>
<name>A0A9W4IL85_PENOL</name>
<proteinExistence type="predicted"/>
<protein>
    <submittedName>
        <fullName evidence="2">Uncharacterized protein</fullName>
    </submittedName>
</protein>
<feature type="compositionally biased region" description="Polar residues" evidence="1">
    <location>
        <begin position="17"/>
        <end position="34"/>
    </location>
</feature>
<feature type="region of interest" description="Disordered" evidence="1">
    <location>
        <begin position="566"/>
        <end position="586"/>
    </location>
</feature>
<evidence type="ECO:0000256" key="1">
    <source>
        <dbReference type="SAM" id="MobiDB-lite"/>
    </source>
</evidence>
<dbReference type="AlphaFoldDB" id="A0A9W4IL85"/>
<feature type="compositionally biased region" description="Basic residues" evidence="1">
    <location>
        <begin position="523"/>
        <end position="536"/>
    </location>
</feature>
<feature type="compositionally biased region" description="Low complexity" evidence="1">
    <location>
        <begin position="375"/>
        <end position="386"/>
    </location>
</feature>
<dbReference type="OrthoDB" id="4757558at2759"/>
<gene>
    <name evidence="2" type="ORF">POLS_LOCUS9827</name>
</gene>
<feature type="region of interest" description="Disordered" evidence="1">
    <location>
        <begin position="341"/>
        <end position="405"/>
    </location>
</feature>
<feature type="region of interest" description="Disordered" evidence="1">
    <location>
        <begin position="501"/>
        <end position="537"/>
    </location>
</feature>
<comment type="caution">
    <text evidence="2">The sequence shown here is derived from an EMBL/GenBank/DDBJ whole genome shotgun (WGS) entry which is preliminary data.</text>
</comment>
<dbReference type="EMBL" id="CAJVOS010000104">
    <property type="protein sequence ID" value="CAG8297247.1"/>
    <property type="molecule type" value="Genomic_DNA"/>
</dbReference>
<sequence length="918" mass="102083">MAHHLSKFAKEEGDQKPSGSTLDQRQDISTSPRQSKLYGGSRCQTPQSPHRNIFVPHSDAEFNLKLLNGQMRLSIADWKSGVPKFLMKNHVLGKPKGGLEVGFHDETINIEFRIPPGFPDGMIGFMTILQYIFLEPECLGILDIKIGSDPVKAESRKAKEQKGKVGWSSPWDSSGCRVSWIKENEDSVMKYKFSNINKIGVDEEMIVTMDECNELYGKIGSADPNTYGKWLAMPARIWLRTQWFMRNVQDIDNGIFSKLTKSTAPVEEMQPTSKRKGKKKKTKSRKSLGPANPSSTPTSDQKPPTNAPSNMQAVAKSTPSLTVQTASVSIDMIESKHSIGAHKEGEKPEHANIASQNDQIDMRMGSSDEGTPTEQQSVQCSGQSSSPAYFHSPTLTSAHPESPVDATRTCISPIISRNPSTPCSFSTATDIWPQSTPGEIDTEEMEEIEIQLATPIAGAEGYSSGLFEGLQKVVSPTKQKSRALPTPATESAQLATEEDCAGATQCSDEPLDESSRISETKLAKNKKDRIRRKKRAAATSTRGFMECYSTTYPGFSLVHGWKTNSSSSSETLEEESPTPTQKGEDSINLTEGQWNVFEIPLPCSREGCLNQCSFMDGSTVICPACGPFSLVRYCGKQHLWEDVLDHWIRCRCYPLLHKFGISSIPKEIFMGPPILHNFHQWDRPERHRQAVWFSSAASYGDYFVFMNNDYPPNSVYQSAGSEGPVYPMGANVACWFKKPQEKDRIRRVLAVCLFLAPQHPAIVGYLYRLVRDWFISHGWLSESVHGALARQIGLETGLDPKLLINSELHACEAEWYGKNHPCSNPRCASDPPTMFPYPGLSGFKELCDILEGNFWLLRAHRTTHPGVGDMVDRIQGVGFDQARVSGRVWPRGEGWDGVGTGPMWVEEAWPLWPRFAAI</sequence>